<dbReference type="Proteomes" id="UP000106924">
    <property type="component" value="Segment"/>
</dbReference>
<protein>
    <submittedName>
        <fullName evidence="2">Uncharacterized protein</fullName>
    </submittedName>
</protein>
<proteinExistence type="predicted"/>
<dbReference type="PANTHER" id="PTHR33802">
    <property type="entry name" value="SI:CH211-161H7.5-RELATED"/>
    <property type="match status" value="1"/>
</dbReference>
<feature type="transmembrane region" description="Helical" evidence="1">
    <location>
        <begin position="246"/>
        <end position="265"/>
    </location>
</feature>
<feature type="transmembrane region" description="Helical" evidence="1">
    <location>
        <begin position="72"/>
        <end position="94"/>
    </location>
</feature>
<feature type="transmembrane region" description="Helical" evidence="1">
    <location>
        <begin position="271"/>
        <end position="292"/>
    </location>
</feature>
<feature type="transmembrane region" description="Helical" evidence="1">
    <location>
        <begin position="140"/>
        <end position="165"/>
    </location>
</feature>
<feature type="transmembrane region" description="Helical" evidence="1">
    <location>
        <begin position="216"/>
        <end position="239"/>
    </location>
</feature>
<dbReference type="PANTHER" id="PTHR33802:SF1">
    <property type="entry name" value="XK-RELATED PROTEIN"/>
    <property type="match status" value="1"/>
</dbReference>
<keyword evidence="1" id="KW-0812">Transmembrane</keyword>
<evidence type="ECO:0000313" key="3">
    <source>
        <dbReference type="Proteomes" id="UP000106924"/>
    </source>
</evidence>
<keyword evidence="1" id="KW-0472">Membrane</keyword>
<feature type="transmembrane region" description="Helical" evidence="1">
    <location>
        <begin position="22"/>
        <end position="52"/>
    </location>
</feature>
<organism evidence="2 3">
    <name type="scientific">Cyprinid herpesvirus 3</name>
    <name type="common">CyHV-3</name>
    <dbReference type="NCBI Taxonomy" id="180230"/>
    <lineage>
        <taxon>Viruses</taxon>
        <taxon>Duplodnaviria</taxon>
        <taxon>Heunggongvirae</taxon>
        <taxon>Peploviricota</taxon>
        <taxon>Herviviricetes</taxon>
        <taxon>Herpesvirales</taxon>
        <taxon>Alloherpesviridae</taxon>
        <taxon>Cyvirus</taxon>
        <taxon>Cyvirus cyprinidallo3</taxon>
    </lineage>
</organism>
<dbReference type="EMBL" id="DQ177346">
    <property type="protein sequence ID" value="ABC55130.1"/>
    <property type="molecule type" value="Genomic_DNA"/>
</dbReference>
<evidence type="ECO:0000256" key="1">
    <source>
        <dbReference type="SAM" id="Phobius"/>
    </source>
</evidence>
<accession>A3QMT2</accession>
<keyword evidence="1" id="KW-1133">Transmembrane helix</keyword>
<feature type="transmembrane region" description="Helical" evidence="1">
    <location>
        <begin position="115"/>
        <end position="134"/>
    </location>
</feature>
<name>A3QMT2_CYHV3</name>
<sequence length="297" mass="32828">MTETEDTMLPARLPSLQQGKKLAVTLLVGVCLCMTVVAVCFNGLAAVGLGPFHNTSNDLALNRFPTKLTASGWTPGIWGFVYVCLIVINLHLFACRFWRPSVHHLDDAGKRWPSVFYYPVWLAVTVLDILRLVMWDAQVFGAAAGTIVFYTLLTACITVCLVFALREPITNMDHFRILIKNTLGLYAGWCTFKTVTSLAAAIQHEGLTATSGADDVAGILALVCLTALYVIYVVLDFVYIKYTKQLYTIHISLMWGIMGILFAQTYTYPTIYAAVLGGIMFLVFCIKVALCLSHTFI</sequence>
<evidence type="ECO:0000313" key="2">
    <source>
        <dbReference type="EMBL" id="ABC55130.1"/>
    </source>
</evidence>
<feature type="transmembrane region" description="Helical" evidence="1">
    <location>
        <begin position="185"/>
        <end position="204"/>
    </location>
</feature>
<reference evidence="2 3" key="1">
    <citation type="journal article" date="2007" name="J. Virol.">
        <title>Genome sequences of three koi herpesvirus isolates representing the expanding distribution of an emerging disease threatening koi and common carp worldwide.</title>
        <authorList>
            <person name="Aoki T."/>
            <person name="Hirono I."/>
            <person name="Kurokawa K."/>
            <person name="Fukuda H."/>
            <person name="Nahary R."/>
            <person name="Eldar A."/>
            <person name="Davison A.J."/>
            <person name="Waltzek T.B."/>
            <person name="Bercovier H."/>
            <person name="Hedrick R.P."/>
        </authorList>
    </citation>
    <scope>NUCLEOTIDE SEQUENCE [LARGE SCALE GENOMIC DNA]</scope>
    <source>
        <strain evidence="2">KHV-I</strain>
    </source>
</reference>